<accession>A0A2H4JGR0</accession>
<protein>
    <recommendedName>
        <fullName evidence="2">Phage tail protein</fullName>
    </recommendedName>
</protein>
<evidence type="ECO:0000313" key="1">
    <source>
        <dbReference type="EMBL" id="ASN72068.1"/>
    </source>
</evidence>
<evidence type="ECO:0008006" key="2">
    <source>
        <dbReference type="Google" id="ProtNLM"/>
    </source>
</evidence>
<sequence length="238" mass="27129">MSYFTFNGKSNEEFNLKLAQGVEYMTSSNDLERVTVPGRDGELLVYNNRRKAIEQSFPLLLVKEKGLTTDVIPKITEWLSVKGFCDMSFSWDMEHIYKGAYLEGFSVEETLKQFGKTKLNFLLHPIKYRKDGLTKLNLSNDSTITGKGNVISNPIITIRGDGEGILTINGRQTKFKNVQDVIVFDMQKKLVYSGNLPAWDKVVRSPQYVLPKLDPGENRISWTGNFIVELIPYWGVMI</sequence>
<gene>
    <name evidence="1" type="ORF">3S8_9</name>
</gene>
<dbReference type="EMBL" id="MF417940">
    <property type="protein sequence ID" value="ASN72068.1"/>
    <property type="molecule type" value="Genomic_DNA"/>
</dbReference>
<organism evidence="1">
    <name type="scientific">uncultured Caudovirales phage</name>
    <dbReference type="NCBI Taxonomy" id="2100421"/>
    <lineage>
        <taxon>Viruses</taxon>
        <taxon>Duplodnaviria</taxon>
        <taxon>Heunggongvirae</taxon>
        <taxon>Uroviricota</taxon>
        <taxon>Caudoviricetes</taxon>
        <taxon>Peduoviridae</taxon>
        <taxon>Maltschvirus</taxon>
        <taxon>Maltschvirus maltsch</taxon>
    </lineage>
</organism>
<reference evidence="1" key="1">
    <citation type="submission" date="2017-06" db="EMBL/GenBank/DDBJ databases">
        <title>Novel phages from South African skin metaviromes.</title>
        <authorList>
            <person name="van Zyl L.J."/>
            <person name="Abrahams Y."/>
            <person name="Stander E.A."/>
            <person name="Kirby B.M."/>
            <person name="Clavaud C."/>
            <person name="Farcet C."/>
            <person name="Breton L."/>
            <person name="Trindade M.I."/>
        </authorList>
    </citation>
    <scope>NUCLEOTIDE SEQUENCE</scope>
</reference>
<dbReference type="Gene3D" id="2.40.30.200">
    <property type="match status" value="1"/>
</dbReference>
<name>A0A2H4JGR0_9CAUD</name>
<proteinExistence type="predicted"/>